<dbReference type="InterPro" id="IPR050552">
    <property type="entry name" value="LacD_aldolase"/>
</dbReference>
<evidence type="ECO:0000256" key="1">
    <source>
        <dbReference type="ARBA" id="ARBA00008679"/>
    </source>
</evidence>
<dbReference type="Gene3D" id="3.20.20.70">
    <property type="entry name" value="Aldolase class I"/>
    <property type="match status" value="1"/>
</dbReference>
<organism evidence="3 4">
    <name type="scientific">Candidatus Lumbricidiphila eiseniae</name>
    <dbReference type="NCBI Taxonomy" id="1969409"/>
    <lineage>
        <taxon>Bacteria</taxon>
        <taxon>Bacillati</taxon>
        <taxon>Actinomycetota</taxon>
        <taxon>Actinomycetes</taxon>
        <taxon>Micrococcales</taxon>
        <taxon>Microbacteriaceae</taxon>
        <taxon>Candidatus Lumbricidiphila</taxon>
    </lineage>
</organism>
<evidence type="ECO:0000313" key="3">
    <source>
        <dbReference type="EMBL" id="PDQ34363.1"/>
    </source>
</evidence>
<comment type="similarity">
    <text evidence="1">Belongs to the aldolase LacD family.</text>
</comment>
<dbReference type="Pfam" id="PF01791">
    <property type="entry name" value="DeoC"/>
    <property type="match status" value="1"/>
</dbReference>
<dbReference type="GO" id="GO:1902777">
    <property type="term" value="P:6-sulfoquinovose(1-) catabolic process"/>
    <property type="evidence" value="ECO:0007669"/>
    <property type="project" value="TreeGrafter"/>
</dbReference>
<dbReference type="Proteomes" id="UP000219994">
    <property type="component" value="Unassembled WGS sequence"/>
</dbReference>
<dbReference type="PANTHER" id="PTHR39340:SF1">
    <property type="entry name" value="SULFOFRUCTOSEPHOSPHATE ALDOLASE"/>
    <property type="match status" value="1"/>
</dbReference>
<dbReference type="AlphaFoldDB" id="A0A2A6FPN4"/>
<protein>
    <recommendedName>
        <fullName evidence="5">Aldolase</fullName>
    </recommendedName>
</protein>
<keyword evidence="2" id="KW-0456">Lyase</keyword>
<evidence type="ECO:0008006" key="5">
    <source>
        <dbReference type="Google" id="ProtNLM"/>
    </source>
</evidence>
<comment type="caution">
    <text evidence="3">The sequence shown here is derived from an EMBL/GenBank/DDBJ whole genome shotgun (WGS) entry which is preliminary data.</text>
</comment>
<name>A0A2A6FPN4_9MICO</name>
<dbReference type="SUPFAM" id="SSF51569">
    <property type="entry name" value="Aldolase"/>
    <property type="match status" value="1"/>
</dbReference>
<sequence>MKRRTMSGTPSTQQLLRPLELLGGGYAMLALDQRESLRRMFPPIDGKPVSDQTLRDFKSEALNVLTPFASGVLVDRPYTATDARPAGLAENCGLILAADVLDQPAGMPVVDTWLDPLVTTEFIRHVGAVAIKYLVIWRDDDQRTRRGEGVRKFVDLAKQAGVASLVEGIVRPAGRDDWTDAAARHRAVLAAAEDLSSYGGSIYKAEVPGYLPGDLSLVREQSQQLSGRVGGPWVVLSNGVERADFAGAVREACLGGASGFLAGRAIWSDTVGEVDIASALGERSRDRLQQLTEIVAESVGSWTRPG</sequence>
<dbReference type="SMART" id="SM01133">
    <property type="entry name" value="DeoC"/>
    <property type="match status" value="1"/>
</dbReference>
<evidence type="ECO:0000256" key="2">
    <source>
        <dbReference type="ARBA" id="ARBA00023239"/>
    </source>
</evidence>
<dbReference type="EMBL" id="NAEP01000056">
    <property type="protein sequence ID" value="PDQ34363.1"/>
    <property type="molecule type" value="Genomic_DNA"/>
</dbReference>
<accession>A0A2A6FPN4</accession>
<proteinExistence type="inferred from homology"/>
<gene>
    <name evidence="3" type="ORF">B5766_12025</name>
</gene>
<dbReference type="PANTHER" id="PTHR39340">
    <property type="entry name" value="SULFOFRUCTOSEPHOSPHATE ALDOLASE"/>
    <property type="match status" value="1"/>
</dbReference>
<dbReference type="InterPro" id="IPR002915">
    <property type="entry name" value="DeoC/FbaB/LacD_aldolase"/>
</dbReference>
<evidence type="ECO:0000313" key="4">
    <source>
        <dbReference type="Proteomes" id="UP000219994"/>
    </source>
</evidence>
<reference evidence="4" key="1">
    <citation type="submission" date="2017-03" db="EMBL/GenBank/DDBJ databases">
        <authorList>
            <person name="Lund M.B."/>
        </authorList>
    </citation>
    <scope>NUCLEOTIDE SEQUENCE [LARGE SCALE GENOMIC DNA]</scope>
</reference>
<dbReference type="InterPro" id="IPR013785">
    <property type="entry name" value="Aldolase_TIM"/>
</dbReference>
<dbReference type="GO" id="GO:0061595">
    <property type="term" value="F:6-deoxy-6-sulfofructose-1-phosphate aldolase activity"/>
    <property type="evidence" value="ECO:0007669"/>
    <property type="project" value="TreeGrafter"/>
</dbReference>